<dbReference type="Pfam" id="PF00400">
    <property type="entry name" value="WD40"/>
    <property type="match status" value="3"/>
</dbReference>
<comment type="subcellular location">
    <subcellularLocation>
        <location evidence="1">Cytoplasm</location>
    </subcellularLocation>
</comment>
<dbReference type="InterPro" id="IPR011989">
    <property type="entry name" value="ARM-like"/>
</dbReference>
<proteinExistence type="predicted"/>
<dbReference type="FunFam" id="1.25.10.10:FF:000250">
    <property type="entry name" value="Phospholipase A-2-activating protein isoform A"/>
    <property type="match status" value="1"/>
</dbReference>
<name>A0A438JTF0_VITVI</name>
<dbReference type="PANTHER" id="PTHR19849:SF0">
    <property type="entry name" value="PHOSPHOLIPASE A-2-ACTIVATING PROTEIN"/>
    <property type="match status" value="1"/>
</dbReference>
<dbReference type="InterPro" id="IPR036322">
    <property type="entry name" value="WD40_repeat_dom_sf"/>
</dbReference>
<evidence type="ECO:0000313" key="9">
    <source>
        <dbReference type="Proteomes" id="UP000288805"/>
    </source>
</evidence>
<dbReference type="InterPro" id="IPR001680">
    <property type="entry name" value="WD40_rpt"/>
</dbReference>
<accession>A0A438JTF0</accession>
<dbReference type="SMART" id="SM00320">
    <property type="entry name" value="WD40"/>
    <property type="match status" value="3"/>
</dbReference>
<feature type="repeat" description="WD" evidence="5">
    <location>
        <begin position="152"/>
        <end position="183"/>
    </location>
</feature>
<dbReference type="InterPro" id="IPR015155">
    <property type="entry name" value="PFU"/>
</dbReference>
<evidence type="ECO:0000256" key="4">
    <source>
        <dbReference type="ARBA" id="ARBA00022737"/>
    </source>
</evidence>
<dbReference type="InterPro" id="IPR013535">
    <property type="entry name" value="PUL_dom"/>
</dbReference>
<dbReference type="PROSITE" id="PS50294">
    <property type="entry name" value="WD_REPEATS_REGION"/>
    <property type="match status" value="1"/>
</dbReference>
<protein>
    <submittedName>
        <fullName evidence="8">Phospholipase A-2-activating protein</fullName>
    </submittedName>
</protein>
<dbReference type="PANTHER" id="PTHR19849">
    <property type="entry name" value="PHOSPHOLIPASE A-2-ACTIVATING PROTEIN"/>
    <property type="match status" value="1"/>
</dbReference>
<evidence type="ECO:0000313" key="8">
    <source>
        <dbReference type="EMBL" id="RVX12226.1"/>
    </source>
</evidence>
<feature type="domain" description="PFU" evidence="6">
    <location>
        <begin position="336"/>
        <end position="443"/>
    </location>
</feature>
<evidence type="ECO:0000256" key="1">
    <source>
        <dbReference type="ARBA" id="ARBA00004496"/>
    </source>
</evidence>
<dbReference type="InterPro" id="IPR015943">
    <property type="entry name" value="WD40/YVTN_repeat-like_dom_sf"/>
</dbReference>
<dbReference type="SUPFAM" id="SSF50993">
    <property type="entry name" value="Peptidase/esterase 'gauge' domain"/>
    <property type="match status" value="1"/>
</dbReference>
<feature type="repeat" description="WD" evidence="5">
    <location>
        <begin position="112"/>
        <end position="152"/>
    </location>
</feature>
<keyword evidence="3 5" id="KW-0853">WD repeat</keyword>
<comment type="caution">
    <text evidence="8">The sequence shown here is derived from an EMBL/GenBank/DDBJ whole genome shotgun (WGS) entry which is preliminary data.</text>
</comment>
<dbReference type="Gene3D" id="3.10.20.870">
    <property type="entry name" value="PFU (PLAA family ubiquitin binding), C-terminal domain"/>
    <property type="match status" value="1"/>
</dbReference>
<dbReference type="Gene3D" id="2.130.10.10">
    <property type="entry name" value="YVTN repeat-like/Quinoprotein amine dehydrogenase"/>
    <property type="match status" value="1"/>
</dbReference>
<dbReference type="InterPro" id="IPR038122">
    <property type="entry name" value="PFU_sf"/>
</dbReference>
<dbReference type="Gene3D" id="1.25.10.10">
    <property type="entry name" value="Leucine-rich Repeat Variant"/>
    <property type="match status" value="2"/>
</dbReference>
<dbReference type="PROSITE" id="PS51396">
    <property type="entry name" value="PUL"/>
    <property type="match status" value="1"/>
</dbReference>
<evidence type="ECO:0000256" key="5">
    <source>
        <dbReference type="PROSITE-ProRule" id="PRU00221"/>
    </source>
</evidence>
<dbReference type="Pfam" id="PF08324">
    <property type="entry name" value="PUL"/>
    <property type="match status" value="2"/>
</dbReference>
<evidence type="ECO:0000256" key="3">
    <source>
        <dbReference type="ARBA" id="ARBA00022574"/>
    </source>
</evidence>
<organism evidence="8 9">
    <name type="scientific">Vitis vinifera</name>
    <name type="common">Grape</name>
    <dbReference type="NCBI Taxonomy" id="29760"/>
    <lineage>
        <taxon>Eukaryota</taxon>
        <taxon>Viridiplantae</taxon>
        <taxon>Streptophyta</taxon>
        <taxon>Embryophyta</taxon>
        <taxon>Tracheophyta</taxon>
        <taxon>Spermatophyta</taxon>
        <taxon>Magnoliopsida</taxon>
        <taxon>eudicotyledons</taxon>
        <taxon>Gunneridae</taxon>
        <taxon>Pentapetalae</taxon>
        <taxon>rosids</taxon>
        <taxon>Vitales</taxon>
        <taxon>Vitaceae</taxon>
        <taxon>Viteae</taxon>
        <taxon>Vitis</taxon>
    </lineage>
</organism>
<reference evidence="8 9" key="1">
    <citation type="journal article" date="2018" name="PLoS Genet.">
        <title>Population sequencing reveals clonal diversity and ancestral inbreeding in the grapevine cultivar Chardonnay.</title>
        <authorList>
            <person name="Roach M.J."/>
            <person name="Johnson D.L."/>
            <person name="Bohlmann J."/>
            <person name="van Vuuren H.J."/>
            <person name="Jones S.J."/>
            <person name="Pretorius I.S."/>
            <person name="Schmidt S.A."/>
            <person name="Borneman A.R."/>
        </authorList>
    </citation>
    <scope>NUCLEOTIDE SEQUENCE [LARGE SCALE GENOMIC DNA]</scope>
    <source>
        <strain evidence="9">cv. Chardonnay</strain>
        <tissue evidence="8">Leaf</tissue>
    </source>
</reference>
<dbReference type="SUPFAM" id="SSF50978">
    <property type="entry name" value="WD40 repeat-like"/>
    <property type="match status" value="1"/>
</dbReference>
<dbReference type="AlphaFoldDB" id="A0A438JTF0"/>
<dbReference type="Pfam" id="PF09070">
    <property type="entry name" value="PFU"/>
    <property type="match status" value="1"/>
</dbReference>
<dbReference type="FunFam" id="3.10.20.870:FF:000002">
    <property type="entry name" value="Transducin family protein / WD-40 repeat family protein"/>
    <property type="match status" value="1"/>
</dbReference>
<dbReference type="PROSITE" id="PS51394">
    <property type="entry name" value="PFU"/>
    <property type="match status" value="1"/>
</dbReference>
<feature type="domain" description="PUL" evidence="7">
    <location>
        <begin position="548"/>
        <end position="818"/>
    </location>
</feature>
<keyword evidence="4" id="KW-0677">Repeat</keyword>
<evidence type="ECO:0000259" key="7">
    <source>
        <dbReference type="PROSITE" id="PS51396"/>
    </source>
</evidence>
<gene>
    <name evidence="8" type="primary">Plaa</name>
    <name evidence="8" type="ORF">CK203_010726</name>
</gene>
<sequence>MGEEGGWNPRFSRPFNDWEVEEVERLLETIQGRRLNFNLEDRVLWKETKDENFFVKCLYSALDSRSAVQFPKSIIWSPCVPTKASFFAWEASWGSSDTTLKLWRGQNCIQTFVGHTDTVRGLAVMPDLGVLSASHDGSIRLWALTGETLMEMVGHTSIVYSVDSHASGLIVSGSEDCFAKIWKDGVCVQSIEHPGCVWDAKFLENGDVVTACSDGVVRIWTVQQDRIANSVELESYFSRLSQFKISRYAYFLITKVEGITNFRTIMDVECLQWCRGGDWCDEKILPIDVSGDRCIWKRVGGLKLEDLPGLEALQVPGTSDGQTIVVREGDNGMAYSWNLREQKWDKVISNFILIFIAIGEVVDGPDDTMARPVLDGIQYDYVFDVDIGDGEPIRKLPYNRSDNPYSTADKWLLKENLPLSYRQQVVEFILQNSGQKNFALDTSYRDPYTGANAYVPGESSNKSGTYLLLERLVSFFTFLAAVPVKPSFKHIPKKGILVFDAAQFDGTIDESVVGKLYSQHDWNQPLGREKKSLSLTEVEISRLVAVVKILKETSRYHSSTFADVDIALMLKLLKSWPLAMIFPVSIHLNPPQYPLSWLFGLSFDHSYAGSFNYRVNILRLFLNGNFTQFIDIIIPLVCVVIDILRMIILHPDGAIRLLKLLEDENDVLMDMIKKITISPALAANLLTSIRAVCNLFKNSCYSNWLLNHRSEILDAFSSCNSSSNKNVLLSYSTLLLNYAVFLIEKKDQEGQSHVLSAVLEIAEGENLDVDSKYRALVAIGTLIALDFDVESIAKAAKVSKDAKVAEVGADIELLTKQN</sequence>
<dbReference type="PROSITE" id="PS50082">
    <property type="entry name" value="WD_REPEATS_2"/>
    <property type="match status" value="2"/>
</dbReference>
<evidence type="ECO:0000259" key="6">
    <source>
        <dbReference type="PROSITE" id="PS51394"/>
    </source>
</evidence>
<keyword evidence="2" id="KW-0963">Cytoplasm</keyword>
<dbReference type="GO" id="GO:0005737">
    <property type="term" value="C:cytoplasm"/>
    <property type="evidence" value="ECO:0007669"/>
    <property type="project" value="UniProtKB-SubCell"/>
</dbReference>
<dbReference type="EMBL" id="QGNW01000028">
    <property type="protein sequence ID" value="RVX12226.1"/>
    <property type="molecule type" value="Genomic_DNA"/>
</dbReference>
<evidence type="ECO:0000256" key="2">
    <source>
        <dbReference type="ARBA" id="ARBA00022490"/>
    </source>
</evidence>
<dbReference type="Proteomes" id="UP000288805">
    <property type="component" value="Unassembled WGS sequence"/>
</dbReference>